<evidence type="ECO:0000313" key="1">
    <source>
        <dbReference type="EMBL" id="GAI47008.1"/>
    </source>
</evidence>
<name>X1NTT6_9ZZZZ</name>
<feature type="non-terminal residue" evidence="1">
    <location>
        <position position="1"/>
    </location>
</feature>
<proteinExistence type="predicted"/>
<gene>
    <name evidence="1" type="ORF">S06H3_63616</name>
</gene>
<sequence length="31" mass="3623">GSFWKGVNPFLFLIYELYEYKVGIAAKRLVT</sequence>
<protein>
    <submittedName>
        <fullName evidence="1">Uncharacterized protein</fullName>
    </submittedName>
</protein>
<organism evidence="1">
    <name type="scientific">marine sediment metagenome</name>
    <dbReference type="NCBI Taxonomy" id="412755"/>
    <lineage>
        <taxon>unclassified sequences</taxon>
        <taxon>metagenomes</taxon>
        <taxon>ecological metagenomes</taxon>
    </lineage>
</organism>
<comment type="caution">
    <text evidence="1">The sequence shown here is derived from an EMBL/GenBank/DDBJ whole genome shotgun (WGS) entry which is preliminary data.</text>
</comment>
<accession>X1NTT6</accession>
<dbReference type="AlphaFoldDB" id="X1NTT6"/>
<dbReference type="EMBL" id="BARV01042247">
    <property type="protein sequence ID" value="GAI47008.1"/>
    <property type="molecule type" value="Genomic_DNA"/>
</dbReference>
<reference evidence="1" key="1">
    <citation type="journal article" date="2014" name="Front. Microbiol.">
        <title>High frequency of phylogenetically diverse reductive dehalogenase-homologous genes in deep subseafloor sedimentary metagenomes.</title>
        <authorList>
            <person name="Kawai M."/>
            <person name="Futagami T."/>
            <person name="Toyoda A."/>
            <person name="Takaki Y."/>
            <person name="Nishi S."/>
            <person name="Hori S."/>
            <person name="Arai W."/>
            <person name="Tsubouchi T."/>
            <person name="Morono Y."/>
            <person name="Uchiyama I."/>
            <person name="Ito T."/>
            <person name="Fujiyama A."/>
            <person name="Inagaki F."/>
            <person name="Takami H."/>
        </authorList>
    </citation>
    <scope>NUCLEOTIDE SEQUENCE</scope>
    <source>
        <strain evidence="1">Expedition CK06-06</strain>
    </source>
</reference>